<proteinExistence type="predicted"/>
<dbReference type="NCBIfam" id="TIGR01905">
    <property type="entry name" value="paired_CXXCH_1"/>
    <property type="match status" value="2"/>
</dbReference>
<dbReference type="InterPro" id="IPR036280">
    <property type="entry name" value="Multihaem_cyt_sf"/>
</dbReference>
<dbReference type="Pfam" id="PF09699">
    <property type="entry name" value="Paired_CXXCH_1"/>
    <property type="match status" value="2"/>
</dbReference>
<protein>
    <recommendedName>
        <fullName evidence="2">Doubled CXXCH motif domain-containing protein</fullName>
    </recommendedName>
</protein>
<dbReference type="RefSeq" id="WP_200675049.1">
    <property type="nucleotide sequence ID" value="NZ_JAACYA010000002.1"/>
</dbReference>
<dbReference type="Gene3D" id="1.10.1130.10">
    <property type="entry name" value="Flavocytochrome C3, Chain A"/>
    <property type="match status" value="1"/>
</dbReference>
<evidence type="ECO:0000313" key="3">
    <source>
        <dbReference type="EMBL" id="MBK3332782.1"/>
    </source>
</evidence>
<keyword evidence="4" id="KW-1185">Reference proteome</keyword>
<evidence type="ECO:0000256" key="1">
    <source>
        <dbReference type="ARBA" id="ARBA00022729"/>
    </source>
</evidence>
<dbReference type="InterPro" id="IPR051829">
    <property type="entry name" value="Multiheme_Cytochr_ET"/>
</dbReference>
<feature type="domain" description="Doubled CXXCH motif" evidence="2">
    <location>
        <begin position="223"/>
        <end position="262"/>
    </location>
</feature>
<evidence type="ECO:0000259" key="2">
    <source>
        <dbReference type="Pfam" id="PF09699"/>
    </source>
</evidence>
<comment type="caution">
    <text evidence="3">The sequence shown here is derived from an EMBL/GenBank/DDBJ whole genome shotgun (WGS) entry which is preliminary data.</text>
</comment>
<keyword evidence="1" id="KW-0732">Signal</keyword>
<dbReference type="PANTHER" id="PTHR35038">
    <property type="entry name" value="DISSIMILATORY SULFITE REDUCTASE SIRA"/>
    <property type="match status" value="1"/>
</dbReference>
<dbReference type="InterPro" id="IPR010177">
    <property type="entry name" value="Paired_CXXCH_1"/>
</dbReference>
<name>A0ABS1GIN1_9AQUI</name>
<dbReference type="PANTHER" id="PTHR35038:SF6">
    <property type="entry name" value="SURFACE LOCALIZED DECAHEME CYTOCHROME C LIPOPROTEIN"/>
    <property type="match status" value="1"/>
</dbReference>
<organism evidence="3 4">
    <name type="scientific">Persephonella atlantica</name>
    <dbReference type="NCBI Taxonomy" id="2699429"/>
    <lineage>
        <taxon>Bacteria</taxon>
        <taxon>Pseudomonadati</taxon>
        <taxon>Aquificota</taxon>
        <taxon>Aquificia</taxon>
        <taxon>Aquificales</taxon>
        <taxon>Hydrogenothermaceae</taxon>
        <taxon>Persephonella</taxon>
    </lineage>
</organism>
<reference evidence="3 4" key="1">
    <citation type="journal article" date="2021" name="Syst. Appl. Microbiol.">
        <title>Persephonella atlantica sp. nov.: How to adapt to physico-chemical gradients in high temperature hydrothermal habitats.</title>
        <authorList>
            <person name="Francois D.X."/>
            <person name="Godfroy A."/>
            <person name="Mathien C."/>
            <person name="Aube J."/>
            <person name="Cathalot C."/>
            <person name="Lesongeur F."/>
            <person name="L'Haridon S."/>
            <person name="Philippon X."/>
            <person name="Roussel E.G."/>
        </authorList>
    </citation>
    <scope>NUCLEOTIDE SEQUENCE [LARGE SCALE GENOMIC DNA]</scope>
    <source>
        <strain evidence="3 4">MO1340</strain>
    </source>
</reference>
<dbReference type="Proteomes" id="UP000772812">
    <property type="component" value="Unassembled WGS sequence"/>
</dbReference>
<dbReference type="SUPFAM" id="SSF48695">
    <property type="entry name" value="Multiheme cytochromes"/>
    <property type="match status" value="1"/>
</dbReference>
<dbReference type="EMBL" id="JAACYA010000002">
    <property type="protein sequence ID" value="MBK3332782.1"/>
    <property type="molecule type" value="Genomic_DNA"/>
</dbReference>
<feature type="domain" description="Doubled CXXCH motif" evidence="2">
    <location>
        <begin position="293"/>
        <end position="326"/>
    </location>
</feature>
<gene>
    <name evidence="3" type="ORF">GWK41_06840</name>
</gene>
<accession>A0ABS1GIN1</accession>
<dbReference type="Gene3D" id="3.90.10.10">
    <property type="entry name" value="Cytochrome C3"/>
    <property type="match status" value="1"/>
</dbReference>
<evidence type="ECO:0000313" key="4">
    <source>
        <dbReference type="Proteomes" id="UP000772812"/>
    </source>
</evidence>
<sequence length="326" mass="37694">MKSFSQIFIIFVILIHITEGFEILAPIKNSIHNEEFVSISVKLTEDEIENGVSLEFKVGKSYFMFGMNPERNVYCKALKIKPGKNIVEITYTDQDGKQKKKNVEIFRYSILYKQSEEPPAKFEEKAFHTRSNEDRCKKCHDMSSLPEELIPESPEKSPCYSCHKVLTSRKKIHAPSANWACNYCHIDVGISYQRYETPFPISEKCFSCHEYRKRIWMNKKYVHGPTSTGQCNICHNPHSSNNIFFLKKPIWRLCTSCHAEKASGTHVLAGFVFGKSHPTHGRPDPSRPGRELVCSSCHNPHASNYKFMFNNDYTGDRYLCQMCHKK</sequence>